<reference evidence="3" key="1">
    <citation type="submission" date="2016-10" db="EMBL/GenBank/DDBJ databases">
        <authorList>
            <person name="Varghese N."/>
            <person name="Submissions S."/>
        </authorList>
    </citation>
    <scope>NUCLEOTIDE SEQUENCE [LARGE SCALE GENOMIC DNA]</scope>
    <source>
        <strain evidence="3">CGMCC 4.3525</strain>
    </source>
</reference>
<dbReference type="STRING" id="402600.SAMN05216188_101816"/>
<dbReference type="InterPro" id="IPR010310">
    <property type="entry name" value="T7SS_ESAT-6-like"/>
</dbReference>
<dbReference type="Gene3D" id="1.10.287.1060">
    <property type="entry name" value="ESAT-6-like"/>
    <property type="match status" value="1"/>
</dbReference>
<dbReference type="Pfam" id="PF06013">
    <property type="entry name" value="WXG100"/>
    <property type="match status" value="1"/>
</dbReference>
<protein>
    <recommendedName>
        <fullName evidence="1">ESAT-6-like protein</fullName>
    </recommendedName>
</protein>
<dbReference type="EMBL" id="FOFR01000001">
    <property type="protein sequence ID" value="SEP88968.1"/>
    <property type="molecule type" value="Genomic_DNA"/>
</dbReference>
<dbReference type="AlphaFoldDB" id="A0A1H9BKV0"/>
<accession>A0A1H9BKV0</accession>
<gene>
    <name evidence="2" type="ORF">SAMN05216188_101816</name>
</gene>
<dbReference type="NCBIfam" id="TIGR03930">
    <property type="entry name" value="WXG100_ESAT6"/>
    <property type="match status" value="1"/>
</dbReference>
<evidence type="ECO:0000313" key="3">
    <source>
        <dbReference type="Proteomes" id="UP000199352"/>
    </source>
</evidence>
<name>A0A1H9BKV0_9PSEU</name>
<evidence type="ECO:0000256" key="1">
    <source>
        <dbReference type="RuleBase" id="RU362001"/>
    </source>
</evidence>
<proteinExistence type="inferred from homology"/>
<keyword evidence="3" id="KW-1185">Reference proteome</keyword>
<dbReference type="RefSeq" id="WP_089949094.1">
    <property type="nucleotide sequence ID" value="NZ_FOFR01000001.1"/>
</dbReference>
<dbReference type="Proteomes" id="UP000199352">
    <property type="component" value="Unassembled WGS sequence"/>
</dbReference>
<dbReference type="OrthoDB" id="3387628at2"/>
<organism evidence="2 3">
    <name type="scientific">Lentzea xinjiangensis</name>
    <dbReference type="NCBI Taxonomy" id="402600"/>
    <lineage>
        <taxon>Bacteria</taxon>
        <taxon>Bacillati</taxon>
        <taxon>Actinomycetota</taxon>
        <taxon>Actinomycetes</taxon>
        <taxon>Pseudonocardiales</taxon>
        <taxon>Pseudonocardiaceae</taxon>
        <taxon>Lentzea</taxon>
    </lineage>
</organism>
<evidence type="ECO:0000313" key="2">
    <source>
        <dbReference type="EMBL" id="SEP88968.1"/>
    </source>
</evidence>
<comment type="similarity">
    <text evidence="1">Belongs to the WXG100 family.</text>
</comment>
<sequence>MSIKVTFGELMSASSQISSAHNKISGELEALEGRVKNVLAGYDGESSEAYNNAQREWDTAASDLAQVLSSIGVAVQQAAEAYQEGERRNASRWG</sequence>
<dbReference type="InterPro" id="IPR036689">
    <property type="entry name" value="ESAT-6-like_sf"/>
</dbReference>
<dbReference type="SUPFAM" id="SSF140453">
    <property type="entry name" value="EsxAB dimer-like"/>
    <property type="match status" value="1"/>
</dbReference>